<dbReference type="PROSITE" id="PS51007">
    <property type="entry name" value="CYTC"/>
    <property type="match status" value="1"/>
</dbReference>
<evidence type="ECO:0000256" key="4">
    <source>
        <dbReference type="ARBA" id="ARBA00022723"/>
    </source>
</evidence>
<evidence type="ECO:0000256" key="3">
    <source>
        <dbReference type="ARBA" id="ARBA00022617"/>
    </source>
</evidence>
<name>A0A368JKB7_9BACT</name>
<dbReference type="Proteomes" id="UP000253383">
    <property type="component" value="Unassembled WGS sequence"/>
</dbReference>
<dbReference type="GO" id="GO:0048038">
    <property type="term" value="F:quinone binding"/>
    <property type="evidence" value="ECO:0007669"/>
    <property type="project" value="InterPro"/>
</dbReference>
<dbReference type="AlphaFoldDB" id="A0A368JKB7"/>
<dbReference type="InterPro" id="IPR002372">
    <property type="entry name" value="PQQ_rpt_dom"/>
</dbReference>
<keyword evidence="4 8" id="KW-0479">Metal-binding</keyword>
<evidence type="ECO:0000256" key="6">
    <source>
        <dbReference type="ARBA" id="ARBA00023002"/>
    </source>
</evidence>
<evidence type="ECO:0000259" key="10">
    <source>
        <dbReference type="PROSITE" id="PS51007"/>
    </source>
</evidence>
<proteinExistence type="inferred from homology"/>
<feature type="domain" description="Cytochrome c" evidence="10">
    <location>
        <begin position="476"/>
        <end position="553"/>
    </location>
</feature>
<dbReference type="InterPro" id="IPR017511">
    <property type="entry name" value="PQQ_mDH"/>
</dbReference>
<dbReference type="InterPro" id="IPR036909">
    <property type="entry name" value="Cyt_c-like_dom_sf"/>
</dbReference>
<keyword evidence="7 8" id="KW-0408">Iron</keyword>
<dbReference type="InterPro" id="IPR011047">
    <property type="entry name" value="Quinoprotein_ADH-like_sf"/>
</dbReference>
<dbReference type="GO" id="GO:0009055">
    <property type="term" value="F:electron transfer activity"/>
    <property type="evidence" value="ECO:0007669"/>
    <property type="project" value="InterPro"/>
</dbReference>
<dbReference type="InterPro" id="IPR009056">
    <property type="entry name" value="Cyt_c-like_dom"/>
</dbReference>
<evidence type="ECO:0000313" key="12">
    <source>
        <dbReference type="Proteomes" id="UP000253383"/>
    </source>
</evidence>
<dbReference type="Pfam" id="PF01011">
    <property type="entry name" value="PQQ"/>
    <property type="match status" value="2"/>
</dbReference>
<keyword evidence="12" id="KW-1185">Reference proteome</keyword>
<sequence>MQKRLLALGGCLAFSAALAFQLADVTTDWPEYNGDGSRSHYSPLDQINRTNVKQLKVAWMYASGGADTLRNRTQMQCNPLIIDGVLYGVSANTQAFAVEAAMGKPIWKTALTDNGGTLSRGVTYWADGADQRIFFGAGSWLHALDARTGKLIDGFGDHGRIDLKTGIERPGADHYVVSNTPNTIYKNRIIVGARFSESETALLGDIRAFDTRTGQLVWTFHTIPMKGEAGYETWSPANPRQRIGAANPWMGMAIDRKRGILYAPTGSAAHDFYGGNRKGNNLYANCLLALDAATGKKLWHYQLVHHDIWDRDPPAPPNLLTITQKGSDGRPRKIDVVALVTKQGFTFVFDRITGKPIFPIKETPFPQEAVSGEQASPTQPIPQRPAPFARQSFTEKEINSFAASRDSLVDVLRKANTGPYVPLTGKMTVFFPGTDGGAQWGGAATDPEGILYVPSKEVPVYTSLIPRQQPSPNAGQQTVAGNAQYQLYCSACHGTDRKGNHDGSYPSLVQVSNRLSRDQVVQVLLKGRGMMPSFSHISPAERDAVVDFLFNKTAEKPVVSTQKAVIPYQHTGYNRWYDRNGYPVSSPPWGTLTAVDLNTGEHRWQVPLGEYPELTKKGVPITGTDNYGGPLVTAGGLVFIAASRDEKFRAFDKQTGQVVWEMKLPAAGYATPSTYVVNGKQYIVIACGGGKLNTRSGDRYVAFCLSD</sequence>
<evidence type="ECO:0000256" key="7">
    <source>
        <dbReference type="ARBA" id="ARBA00023004"/>
    </source>
</evidence>
<keyword evidence="3 8" id="KW-0349">Heme</keyword>
<keyword evidence="5 9" id="KW-0732">Signal</keyword>
<dbReference type="GO" id="GO:0016614">
    <property type="term" value="F:oxidoreductase activity, acting on CH-OH group of donors"/>
    <property type="evidence" value="ECO:0007669"/>
    <property type="project" value="InterPro"/>
</dbReference>
<dbReference type="PANTHER" id="PTHR32303">
    <property type="entry name" value="QUINOPROTEIN ALCOHOL DEHYDROGENASE (CYTOCHROME C)"/>
    <property type="match status" value="1"/>
</dbReference>
<dbReference type="RefSeq" id="WP_114408231.1">
    <property type="nucleotide sequence ID" value="NZ_QOWE01000019.1"/>
</dbReference>
<comment type="similarity">
    <text evidence="2">Belongs to the bacterial PQQ dehydrogenase family.</text>
</comment>
<dbReference type="SUPFAM" id="SSF46626">
    <property type="entry name" value="Cytochrome c"/>
    <property type="match status" value="1"/>
</dbReference>
<reference evidence="11 12" key="1">
    <citation type="submission" date="2018-07" db="EMBL/GenBank/DDBJ databases">
        <title>Genome analysis of Larkinella rosea.</title>
        <authorList>
            <person name="Zhou Z."/>
            <person name="Wang G."/>
        </authorList>
    </citation>
    <scope>NUCLEOTIDE SEQUENCE [LARGE SCALE GENOMIC DNA]</scope>
    <source>
        <strain evidence="12">zzj9</strain>
    </source>
</reference>
<dbReference type="GO" id="GO:0016020">
    <property type="term" value="C:membrane"/>
    <property type="evidence" value="ECO:0007669"/>
    <property type="project" value="InterPro"/>
</dbReference>
<dbReference type="PANTHER" id="PTHR32303:SF4">
    <property type="entry name" value="QUINOPROTEIN GLUCOSE DEHYDROGENASE"/>
    <property type="match status" value="1"/>
</dbReference>
<dbReference type="EMBL" id="QOWE01000019">
    <property type="protein sequence ID" value="RCR67496.1"/>
    <property type="molecule type" value="Genomic_DNA"/>
</dbReference>
<gene>
    <name evidence="11" type="ORF">DUE52_22100</name>
</gene>
<feature type="signal peptide" evidence="9">
    <location>
        <begin position="1"/>
        <end position="19"/>
    </location>
</feature>
<comment type="caution">
    <text evidence="11">The sequence shown here is derived from an EMBL/GenBank/DDBJ whole genome shotgun (WGS) entry which is preliminary data.</text>
</comment>
<dbReference type="OrthoDB" id="9794322at2"/>
<accession>A0A368JKB7</accession>
<comment type="cofactor">
    <cofactor evidence="1">
        <name>pyrroloquinoline quinone</name>
        <dbReference type="ChEBI" id="CHEBI:58442"/>
    </cofactor>
</comment>
<protein>
    <submittedName>
        <fullName evidence="11">Pyrroloquinoline quinone-dependent dehydrogenase</fullName>
    </submittedName>
</protein>
<evidence type="ECO:0000256" key="9">
    <source>
        <dbReference type="SAM" id="SignalP"/>
    </source>
</evidence>
<organism evidence="11 12">
    <name type="scientific">Larkinella punicea</name>
    <dbReference type="NCBI Taxonomy" id="2315727"/>
    <lineage>
        <taxon>Bacteria</taxon>
        <taxon>Pseudomonadati</taxon>
        <taxon>Bacteroidota</taxon>
        <taxon>Cytophagia</taxon>
        <taxon>Cytophagales</taxon>
        <taxon>Spirosomataceae</taxon>
        <taxon>Larkinella</taxon>
    </lineage>
</organism>
<evidence type="ECO:0000313" key="11">
    <source>
        <dbReference type="EMBL" id="RCR67496.1"/>
    </source>
</evidence>
<feature type="chain" id="PRO_5016653881" evidence="9">
    <location>
        <begin position="20"/>
        <end position="707"/>
    </location>
</feature>
<dbReference type="SMART" id="SM00564">
    <property type="entry name" value="PQQ"/>
    <property type="match status" value="5"/>
</dbReference>
<keyword evidence="6" id="KW-0560">Oxidoreductase</keyword>
<dbReference type="Gene3D" id="2.140.10.10">
    <property type="entry name" value="Quinoprotein alcohol dehydrogenase-like superfamily"/>
    <property type="match status" value="2"/>
</dbReference>
<evidence type="ECO:0000256" key="2">
    <source>
        <dbReference type="ARBA" id="ARBA00008156"/>
    </source>
</evidence>
<evidence type="ECO:0000256" key="1">
    <source>
        <dbReference type="ARBA" id="ARBA00001931"/>
    </source>
</evidence>
<evidence type="ECO:0000256" key="5">
    <source>
        <dbReference type="ARBA" id="ARBA00022729"/>
    </source>
</evidence>
<dbReference type="SUPFAM" id="SSF50998">
    <property type="entry name" value="Quinoprotein alcohol dehydrogenase-like"/>
    <property type="match status" value="1"/>
</dbReference>
<evidence type="ECO:0000256" key="8">
    <source>
        <dbReference type="PROSITE-ProRule" id="PRU00433"/>
    </source>
</evidence>
<dbReference type="InterPro" id="IPR018391">
    <property type="entry name" value="PQQ_b-propeller_rpt"/>
</dbReference>
<dbReference type="GO" id="GO:0046872">
    <property type="term" value="F:metal ion binding"/>
    <property type="evidence" value="ECO:0007669"/>
    <property type="project" value="UniProtKB-KW"/>
</dbReference>
<dbReference type="GO" id="GO:0020037">
    <property type="term" value="F:heme binding"/>
    <property type="evidence" value="ECO:0007669"/>
    <property type="project" value="InterPro"/>
</dbReference>
<dbReference type="CDD" id="cd10280">
    <property type="entry name" value="PQQ_mGDH"/>
    <property type="match status" value="1"/>
</dbReference>